<dbReference type="InterPro" id="IPR008927">
    <property type="entry name" value="6-PGluconate_DH-like_C_sf"/>
</dbReference>
<reference evidence="14" key="1">
    <citation type="journal article" date="2019" name="Int. J. Syst. Evol. Microbiol.">
        <title>The Global Catalogue of Microorganisms (GCM) 10K type strain sequencing project: providing services to taxonomists for standard genome sequencing and annotation.</title>
        <authorList>
            <consortium name="The Broad Institute Genomics Platform"/>
            <consortium name="The Broad Institute Genome Sequencing Center for Infectious Disease"/>
            <person name="Wu L."/>
            <person name="Ma J."/>
        </authorList>
    </citation>
    <scope>NUCLEOTIDE SEQUENCE [LARGE SCALE GENOMIC DNA]</scope>
    <source>
        <strain evidence="14">JCM 17805</strain>
    </source>
</reference>
<dbReference type="SUPFAM" id="SSF48179">
    <property type="entry name" value="6-phosphogluconate dehydrogenase C-terminal domain-like"/>
    <property type="match status" value="1"/>
</dbReference>
<keyword evidence="6 10" id="KW-0521">NADP</keyword>
<dbReference type="NCBIfam" id="TIGR00745">
    <property type="entry name" value="apbA_panE"/>
    <property type="match status" value="1"/>
</dbReference>
<comment type="pathway">
    <text evidence="1 10">Cofactor biosynthesis; (R)-pantothenate biosynthesis; (R)-pantoate from 3-methyl-2-oxobutanoate: step 2/2.</text>
</comment>
<evidence type="ECO:0000259" key="11">
    <source>
        <dbReference type="Pfam" id="PF02558"/>
    </source>
</evidence>
<dbReference type="PANTHER" id="PTHR43765:SF2">
    <property type="entry name" value="2-DEHYDROPANTOATE 2-REDUCTASE"/>
    <property type="match status" value="1"/>
</dbReference>
<comment type="catalytic activity">
    <reaction evidence="9 10">
        <text>(R)-pantoate + NADP(+) = 2-dehydropantoate + NADPH + H(+)</text>
        <dbReference type="Rhea" id="RHEA:16233"/>
        <dbReference type="ChEBI" id="CHEBI:11561"/>
        <dbReference type="ChEBI" id="CHEBI:15378"/>
        <dbReference type="ChEBI" id="CHEBI:15980"/>
        <dbReference type="ChEBI" id="CHEBI:57783"/>
        <dbReference type="ChEBI" id="CHEBI:58349"/>
        <dbReference type="EC" id="1.1.1.169"/>
    </reaction>
</comment>
<dbReference type="InterPro" id="IPR013332">
    <property type="entry name" value="KPR_N"/>
</dbReference>
<dbReference type="Proteomes" id="UP001500604">
    <property type="component" value="Unassembled WGS sequence"/>
</dbReference>
<evidence type="ECO:0000256" key="1">
    <source>
        <dbReference type="ARBA" id="ARBA00004994"/>
    </source>
</evidence>
<evidence type="ECO:0000313" key="13">
    <source>
        <dbReference type="EMBL" id="GAA4648655.1"/>
    </source>
</evidence>
<dbReference type="PANTHER" id="PTHR43765">
    <property type="entry name" value="2-DEHYDROPANTOATE 2-REDUCTASE-RELATED"/>
    <property type="match status" value="1"/>
</dbReference>
<dbReference type="InterPro" id="IPR013752">
    <property type="entry name" value="KPA_reductase"/>
</dbReference>
<evidence type="ECO:0000256" key="9">
    <source>
        <dbReference type="ARBA" id="ARBA00048793"/>
    </source>
</evidence>
<dbReference type="EMBL" id="BAABFL010000089">
    <property type="protein sequence ID" value="GAA4648655.1"/>
    <property type="molecule type" value="Genomic_DNA"/>
</dbReference>
<evidence type="ECO:0000256" key="4">
    <source>
        <dbReference type="ARBA" id="ARBA00019465"/>
    </source>
</evidence>
<protein>
    <recommendedName>
        <fullName evidence="4 10">2-dehydropantoate 2-reductase</fullName>
        <ecNumber evidence="3 10">1.1.1.169</ecNumber>
    </recommendedName>
    <alternativeName>
        <fullName evidence="8 10">Ketopantoate reductase</fullName>
    </alternativeName>
</protein>
<dbReference type="Pfam" id="PF08546">
    <property type="entry name" value="ApbA_C"/>
    <property type="match status" value="1"/>
</dbReference>
<dbReference type="SUPFAM" id="SSF51735">
    <property type="entry name" value="NAD(P)-binding Rossmann-fold domains"/>
    <property type="match status" value="1"/>
</dbReference>
<evidence type="ECO:0000259" key="12">
    <source>
        <dbReference type="Pfam" id="PF08546"/>
    </source>
</evidence>
<gene>
    <name evidence="13" type="ORF">GCM10023116_09250</name>
</gene>
<keyword evidence="5 10" id="KW-0566">Pantothenate biosynthesis</keyword>
<sequence>MLILREQRLREIAGKSTQLKPELELVDNHRRQLFDIAIADKHHIDSPIKRLIVATKARDTLQAVRDIVPHLAKDAVVLLLQNGMGSQDAVNALLEGHNVWAGTTTDGAWKAAENQENPARWTVHHAGHGQTWIGPLNASTAPFSETPLSELTSISRLTIHPCDNIQERLWLKLAINSAINGLTAVYLCRNGELLSCPNRWQQVNALCEETTRLMTRLKIHCDINLQEQTREVLQRTANNYSSTFQDVSHGRLTELPFINGFLLDQARQIGMELPSHHALMEQLKQQGIH</sequence>
<comment type="similarity">
    <text evidence="2 10">Belongs to the ketopantoate reductase family.</text>
</comment>
<dbReference type="InterPro" id="IPR050838">
    <property type="entry name" value="Ketopantoate_reductase"/>
</dbReference>
<evidence type="ECO:0000256" key="5">
    <source>
        <dbReference type="ARBA" id="ARBA00022655"/>
    </source>
</evidence>
<comment type="caution">
    <text evidence="13">The sequence shown here is derived from an EMBL/GenBank/DDBJ whole genome shotgun (WGS) entry which is preliminary data.</text>
</comment>
<evidence type="ECO:0000256" key="2">
    <source>
        <dbReference type="ARBA" id="ARBA00007870"/>
    </source>
</evidence>
<proteinExistence type="inferred from homology"/>
<name>A0ABP8UZX6_9GAMM</name>
<feature type="domain" description="Ketopantoate reductase N-terminal" evidence="11">
    <location>
        <begin position="29"/>
        <end position="137"/>
    </location>
</feature>
<dbReference type="EC" id="1.1.1.169" evidence="3 10"/>
<comment type="function">
    <text evidence="10">Catalyzes the NADPH-dependent reduction of ketopantoate into pantoic acid.</text>
</comment>
<evidence type="ECO:0000256" key="8">
    <source>
        <dbReference type="ARBA" id="ARBA00032024"/>
    </source>
</evidence>
<keyword evidence="14" id="KW-1185">Reference proteome</keyword>
<accession>A0ABP8UZX6</accession>
<dbReference type="InterPro" id="IPR003710">
    <property type="entry name" value="ApbA"/>
</dbReference>
<dbReference type="Pfam" id="PF02558">
    <property type="entry name" value="ApbA"/>
    <property type="match status" value="1"/>
</dbReference>
<dbReference type="Gene3D" id="3.40.50.720">
    <property type="entry name" value="NAD(P)-binding Rossmann-like Domain"/>
    <property type="match status" value="1"/>
</dbReference>
<dbReference type="Gene3D" id="1.10.1040.10">
    <property type="entry name" value="N-(1-d-carboxylethyl)-l-norvaline Dehydrogenase, domain 2"/>
    <property type="match status" value="1"/>
</dbReference>
<feature type="domain" description="Ketopantoate reductase C-terminal" evidence="12">
    <location>
        <begin position="164"/>
        <end position="285"/>
    </location>
</feature>
<dbReference type="InterPro" id="IPR013328">
    <property type="entry name" value="6PGD_dom2"/>
</dbReference>
<evidence type="ECO:0000256" key="7">
    <source>
        <dbReference type="ARBA" id="ARBA00023002"/>
    </source>
</evidence>
<evidence type="ECO:0000256" key="10">
    <source>
        <dbReference type="RuleBase" id="RU362068"/>
    </source>
</evidence>
<evidence type="ECO:0000256" key="3">
    <source>
        <dbReference type="ARBA" id="ARBA00013014"/>
    </source>
</evidence>
<keyword evidence="7 10" id="KW-0560">Oxidoreductase</keyword>
<evidence type="ECO:0000313" key="14">
    <source>
        <dbReference type="Proteomes" id="UP001500604"/>
    </source>
</evidence>
<dbReference type="InterPro" id="IPR036291">
    <property type="entry name" value="NAD(P)-bd_dom_sf"/>
</dbReference>
<evidence type="ECO:0000256" key="6">
    <source>
        <dbReference type="ARBA" id="ARBA00022857"/>
    </source>
</evidence>
<organism evidence="13 14">
    <name type="scientific">Kistimonas scapharcae</name>
    <dbReference type="NCBI Taxonomy" id="1036133"/>
    <lineage>
        <taxon>Bacteria</taxon>
        <taxon>Pseudomonadati</taxon>
        <taxon>Pseudomonadota</taxon>
        <taxon>Gammaproteobacteria</taxon>
        <taxon>Oceanospirillales</taxon>
        <taxon>Endozoicomonadaceae</taxon>
        <taxon>Kistimonas</taxon>
    </lineage>
</organism>